<dbReference type="AlphaFoldDB" id="A0A7M2SKZ6"/>
<dbReference type="EMBL" id="CP063373">
    <property type="protein sequence ID" value="QOV36138.1"/>
    <property type="molecule type" value="Genomic_DNA"/>
</dbReference>
<dbReference type="RefSeq" id="WP_194041783.1">
    <property type="nucleotide sequence ID" value="NZ_CP063373.1"/>
</dbReference>
<gene>
    <name evidence="1" type="ORF">IM697_40015</name>
</gene>
<dbReference type="KEGG" id="sfeu:IM697_40015"/>
<protein>
    <submittedName>
        <fullName evidence="1">Uncharacterized protein</fullName>
    </submittedName>
</protein>
<organism evidence="1 2">
    <name type="scientific">Streptomyces ferrugineus</name>
    <dbReference type="NCBI Taxonomy" id="1413221"/>
    <lineage>
        <taxon>Bacteria</taxon>
        <taxon>Bacillati</taxon>
        <taxon>Actinomycetota</taxon>
        <taxon>Actinomycetes</taxon>
        <taxon>Kitasatosporales</taxon>
        <taxon>Streptomycetaceae</taxon>
        <taxon>Streptomyces</taxon>
    </lineage>
</organism>
<sequence length="45" mass="4842">MNSGYIGGLGIVAFYNAYNYRGGYSCLAPGEYYADNLSDNTFTSA</sequence>
<keyword evidence="2" id="KW-1185">Reference proteome</keyword>
<dbReference type="Proteomes" id="UP000594205">
    <property type="component" value="Chromosome"/>
</dbReference>
<evidence type="ECO:0000313" key="2">
    <source>
        <dbReference type="Proteomes" id="UP000594205"/>
    </source>
</evidence>
<proteinExistence type="predicted"/>
<reference evidence="1 2" key="1">
    <citation type="submission" date="2020-10" db="EMBL/GenBank/DDBJ databases">
        <title>Streptomyces ferrugineus complate genome analysis.</title>
        <authorList>
            <person name="Anwar N."/>
        </authorList>
    </citation>
    <scope>NUCLEOTIDE SEQUENCE [LARGE SCALE GENOMIC DNA]</scope>
    <source>
        <strain evidence="1 2">CCTCC AA2014009</strain>
    </source>
</reference>
<name>A0A7M2SKZ6_9ACTN</name>
<accession>A0A7M2SKZ6</accession>
<evidence type="ECO:0000313" key="1">
    <source>
        <dbReference type="EMBL" id="QOV36138.1"/>
    </source>
</evidence>